<organism evidence="6 7">
    <name type="scientific">Cronobacter muytjensii</name>
    <dbReference type="NCBI Taxonomy" id="413501"/>
    <lineage>
        <taxon>Bacteria</taxon>
        <taxon>Pseudomonadati</taxon>
        <taxon>Pseudomonadota</taxon>
        <taxon>Gammaproteobacteria</taxon>
        <taxon>Enterobacterales</taxon>
        <taxon>Enterobacteriaceae</taxon>
        <taxon>Cronobacter</taxon>
    </lineage>
</organism>
<feature type="transmembrane region" description="Helical" evidence="3">
    <location>
        <begin position="341"/>
        <end position="366"/>
    </location>
</feature>
<dbReference type="PROSITE" id="PS50076">
    <property type="entry name" value="DNAJ_2"/>
    <property type="match status" value="1"/>
</dbReference>
<keyword evidence="3" id="KW-0812">Transmembrane</keyword>
<reference evidence="5 8" key="2">
    <citation type="submission" date="2019-08" db="EMBL/GenBank/DDBJ databases">
        <title>Prevalence, distribution, and phylogeny of type two toxin-antitoxin genes possessed by Cronobacter species where C. sakazakii homologs follow sequence type lineages.</title>
        <authorList>
            <person name="Finkelstein S."/>
            <person name="Negrete F."/>
            <person name="Jang H."/>
            <person name="Gopinath G.R."/>
            <person name="Tall B.D."/>
        </authorList>
    </citation>
    <scope>NUCLEOTIDE SEQUENCE [LARGE SCALE GENOMIC DNA]</scope>
    <source>
        <strain evidence="5 8">MOD1_GK1257</strain>
    </source>
</reference>
<dbReference type="SMART" id="SM00271">
    <property type="entry name" value="DnaJ"/>
    <property type="match status" value="1"/>
</dbReference>
<sequence>MDAWSLLGLEPTKDKSALRRAWAKVVKQHRPDQDPQMYQRLREAYEAAQRYQEEEDLDDETDGDEAQSPVVITDGDIPAWLQTALQAEATPQPDVMSQPGWDAQQLREKAQWLSPFIVADEMAGCQLLETYLVTELPDALAARRYFSEQLAGALADEQWLTRGQLEHVGRVMGWELESYRSTALSDWLVEALDARVTTTEEDYRMIVERGQHQANWLWRARWRLMTEPQAPLPWWGRLWPGFLDEARQQVQTMCGEQPGLWQRINPVMMELLYTPGRALSMHLFISLLFWGGVLGFLAVDPQVRAVDVGIVSAIVGAYLFGIPALWNRYPEGSRQRIGVRIGYVLLSVTLLAAPVGLFAHYAVAFYQKSHEITPVLYMVVIIVGVLVVCLRPRARQWWRWPIDIISGPIGFPVQLLCQLPWVINLFLIPFGTKLYSVFIRLLIEAIRSGF</sequence>
<feature type="domain" description="J" evidence="4">
    <location>
        <begin position="2"/>
        <end position="62"/>
    </location>
</feature>
<dbReference type="AlphaFoldDB" id="A0A2T7AQG4"/>
<reference evidence="6 7" key="1">
    <citation type="submission" date="2016-12" db="EMBL/GenBank/DDBJ databases">
        <title>Analysis of the Molecular Diversity Among Cronobacter Species Isolated from Filth Flies Using a Pan Genomic DNA Microarray.</title>
        <authorList>
            <person name="Pava-Ripoll M."/>
            <person name="Tall B."/>
            <person name="Farber J."/>
            <person name="Fanning S."/>
            <person name="Lehner A."/>
            <person name="Stephan R."/>
            <person name="Pagotto F."/>
            <person name="Iverson C."/>
            <person name="Ziobro G."/>
            <person name="Miller A."/>
            <person name="Pearson R."/>
            <person name="Yan Q."/>
            <person name="Kim M."/>
            <person name="Jeong S."/>
            <person name="Park J."/>
            <person name="Jun S."/>
            <person name="Choi H."/>
            <person name="Chung T."/>
            <person name="Yoo Y."/>
            <person name="Park E."/>
            <person name="Hwang S."/>
            <person name="Lee B."/>
            <person name="Sathyamoorthy V."/>
            <person name="Carter L."/>
            <person name="Mammel M."/>
            <person name="Jackson S."/>
            <person name="Kothary M."/>
            <person name="Patel I."/>
            <person name="Grim C."/>
            <person name="Gopinath G."/>
            <person name="Gangiredla J."/>
            <person name="Chase H."/>
        </authorList>
    </citation>
    <scope>NUCLEOTIDE SEQUENCE [LARGE SCALE GENOMIC DNA]</scope>
    <source>
        <strain evidence="6 7">MOD1-Md1s</strain>
    </source>
</reference>
<proteinExistence type="predicted"/>
<gene>
    <name evidence="6" type="ORF">AUN14_15460</name>
    <name evidence="5" type="ORF">FZI19_01605</name>
</gene>
<feature type="transmembrane region" description="Helical" evidence="3">
    <location>
        <begin position="372"/>
        <end position="390"/>
    </location>
</feature>
<keyword evidence="3" id="KW-0472">Membrane</keyword>
<dbReference type="Proteomes" id="UP000244378">
    <property type="component" value="Unassembled WGS sequence"/>
</dbReference>
<dbReference type="SUPFAM" id="SSF46565">
    <property type="entry name" value="Chaperone J-domain"/>
    <property type="match status" value="1"/>
</dbReference>
<evidence type="ECO:0000256" key="2">
    <source>
        <dbReference type="SAM" id="MobiDB-lite"/>
    </source>
</evidence>
<protein>
    <submittedName>
        <fullName evidence="6">J domain-containing protein</fullName>
    </submittedName>
</protein>
<feature type="compositionally biased region" description="Acidic residues" evidence="2">
    <location>
        <begin position="53"/>
        <end position="65"/>
    </location>
</feature>
<evidence type="ECO:0000259" key="4">
    <source>
        <dbReference type="PROSITE" id="PS50076"/>
    </source>
</evidence>
<feature type="transmembrane region" description="Helical" evidence="3">
    <location>
        <begin position="421"/>
        <end position="443"/>
    </location>
</feature>
<keyword evidence="3" id="KW-1133">Transmembrane helix</keyword>
<dbReference type="OrthoDB" id="9816462at2"/>
<keyword evidence="1" id="KW-0143">Chaperone</keyword>
<keyword evidence="8" id="KW-1185">Reference proteome</keyword>
<feature type="transmembrane region" description="Helical" evidence="3">
    <location>
        <begin position="397"/>
        <end position="415"/>
    </location>
</feature>
<comment type="caution">
    <text evidence="6">The sequence shown here is derived from an EMBL/GenBank/DDBJ whole genome shotgun (WGS) entry which is preliminary data.</text>
</comment>
<accession>A0A2T7AQG4</accession>
<dbReference type="EMBL" id="MSAE01000032">
    <property type="protein sequence ID" value="PUX11863.1"/>
    <property type="molecule type" value="Genomic_DNA"/>
</dbReference>
<dbReference type="EMBL" id="WAGD01000005">
    <property type="protein sequence ID" value="KAB0886411.1"/>
    <property type="molecule type" value="Genomic_DNA"/>
</dbReference>
<evidence type="ECO:0000313" key="8">
    <source>
        <dbReference type="Proteomes" id="UP000469927"/>
    </source>
</evidence>
<evidence type="ECO:0000313" key="5">
    <source>
        <dbReference type="EMBL" id="KAB0886411.1"/>
    </source>
</evidence>
<feature type="region of interest" description="Disordered" evidence="2">
    <location>
        <begin position="28"/>
        <end position="68"/>
    </location>
</feature>
<evidence type="ECO:0000256" key="1">
    <source>
        <dbReference type="ARBA" id="ARBA00023186"/>
    </source>
</evidence>
<evidence type="ECO:0000313" key="6">
    <source>
        <dbReference type="EMBL" id="PUX11863.1"/>
    </source>
</evidence>
<dbReference type="Proteomes" id="UP000469927">
    <property type="component" value="Unassembled WGS sequence"/>
</dbReference>
<feature type="transmembrane region" description="Helical" evidence="3">
    <location>
        <begin position="278"/>
        <end position="298"/>
    </location>
</feature>
<name>A0A2T7AQG4_9ENTR</name>
<feature type="transmembrane region" description="Helical" evidence="3">
    <location>
        <begin position="310"/>
        <end position="329"/>
    </location>
</feature>
<dbReference type="InterPro" id="IPR036869">
    <property type="entry name" value="J_dom_sf"/>
</dbReference>
<evidence type="ECO:0000256" key="3">
    <source>
        <dbReference type="SAM" id="Phobius"/>
    </source>
</evidence>
<dbReference type="CDD" id="cd06257">
    <property type="entry name" value="DnaJ"/>
    <property type="match status" value="1"/>
</dbReference>
<dbReference type="RefSeq" id="WP_075193637.1">
    <property type="nucleotide sequence ID" value="NZ_JADKNN010000021.1"/>
</dbReference>
<evidence type="ECO:0000313" key="7">
    <source>
        <dbReference type="Proteomes" id="UP000244378"/>
    </source>
</evidence>
<dbReference type="InterPro" id="IPR001623">
    <property type="entry name" value="DnaJ_domain"/>
</dbReference>